<name>A0A8K0W044_9PLEO</name>
<proteinExistence type="predicted"/>
<keyword evidence="2" id="KW-1185">Reference proteome</keyword>
<organism evidence="1 2">
    <name type="scientific">Paraphoma chrysanthemicola</name>
    <dbReference type="NCBI Taxonomy" id="798071"/>
    <lineage>
        <taxon>Eukaryota</taxon>
        <taxon>Fungi</taxon>
        <taxon>Dikarya</taxon>
        <taxon>Ascomycota</taxon>
        <taxon>Pezizomycotina</taxon>
        <taxon>Dothideomycetes</taxon>
        <taxon>Pleosporomycetidae</taxon>
        <taxon>Pleosporales</taxon>
        <taxon>Pleosporineae</taxon>
        <taxon>Phaeosphaeriaceae</taxon>
        <taxon>Paraphoma</taxon>
    </lineage>
</organism>
<dbReference type="Proteomes" id="UP000813461">
    <property type="component" value="Unassembled WGS sequence"/>
</dbReference>
<evidence type="ECO:0000313" key="1">
    <source>
        <dbReference type="EMBL" id="KAH7089093.1"/>
    </source>
</evidence>
<accession>A0A8K0W044</accession>
<gene>
    <name evidence="1" type="ORF">FB567DRAFT_578820</name>
</gene>
<evidence type="ECO:0000313" key="2">
    <source>
        <dbReference type="Proteomes" id="UP000813461"/>
    </source>
</evidence>
<comment type="caution">
    <text evidence="1">The sequence shown here is derived from an EMBL/GenBank/DDBJ whole genome shotgun (WGS) entry which is preliminary data.</text>
</comment>
<dbReference type="EMBL" id="JAGMVJ010000007">
    <property type="protein sequence ID" value="KAH7089093.1"/>
    <property type="molecule type" value="Genomic_DNA"/>
</dbReference>
<protein>
    <submittedName>
        <fullName evidence="1">Uncharacterized protein</fullName>
    </submittedName>
</protein>
<reference evidence="1" key="1">
    <citation type="journal article" date="2021" name="Nat. Commun.">
        <title>Genetic determinants of endophytism in the Arabidopsis root mycobiome.</title>
        <authorList>
            <person name="Mesny F."/>
            <person name="Miyauchi S."/>
            <person name="Thiergart T."/>
            <person name="Pickel B."/>
            <person name="Atanasova L."/>
            <person name="Karlsson M."/>
            <person name="Huettel B."/>
            <person name="Barry K.W."/>
            <person name="Haridas S."/>
            <person name="Chen C."/>
            <person name="Bauer D."/>
            <person name="Andreopoulos W."/>
            <person name="Pangilinan J."/>
            <person name="LaButti K."/>
            <person name="Riley R."/>
            <person name="Lipzen A."/>
            <person name="Clum A."/>
            <person name="Drula E."/>
            <person name="Henrissat B."/>
            <person name="Kohler A."/>
            <person name="Grigoriev I.V."/>
            <person name="Martin F.M."/>
            <person name="Hacquard S."/>
        </authorList>
    </citation>
    <scope>NUCLEOTIDE SEQUENCE</scope>
    <source>
        <strain evidence="1">MPI-SDFR-AT-0120</strain>
    </source>
</reference>
<dbReference type="OrthoDB" id="10594225at2759"/>
<sequence>MPAKTELLSYAKKSKGITEEDIEQGCPMDVTRWPLSQLRESIMASFMVTMLRLLKAHSEINKGCEQWWLDDISLQLQKYSYIDGNSRSDYVQLSVSCDTSCKRRPAAPVEPDSVKQEVEENEKFSIHAPPEHENDNVGELVQAFGKDCPVDNTSASYATTPIHKDNAFWDYVLEDPENFLEGPPSAQQSLSDFDVHERMPHKDRSRFRKPALKAAEFLELQVLEDTNGVLFNSTLREVNEQEVVDADILLRTVLNLQLSRLAHAGHVDLTASTILALECFVSTLSTIMSTSASTVTDFRPRKGLHALIAESDHARLPWASLVITRPDMTHNMAERLAALTYYDDEQEDLQPTLRVIRFTTTNSDFERIADLDDYLGTLEPQQLAHIVIFTTQEKRCTHTLRKVPMGPLALTKDDEQEFEQQEVYVGKTSFGVLSLPSFPILRRRTFELLAC</sequence>
<dbReference type="AlphaFoldDB" id="A0A8K0W044"/>